<protein>
    <submittedName>
        <fullName evidence="2">Uncharacterized protein</fullName>
    </submittedName>
</protein>
<proteinExistence type="predicted"/>
<feature type="compositionally biased region" description="Gly residues" evidence="1">
    <location>
        <begin position="103"/>
        <end position="117"/>
    </location>
</feature>
<gene>
    <name evidence="2" type="primary">SSCI27790.1</name>
</gene>
<organism evidence="2 3">
    <name type="scientific">Sporisorium scitamineum</name>
    <dbReference type="NCBI Taxonomy" id="49012"/>
    <lineage>
        <taxon>Eukaryota</taxon>
        <taxon>Fungi</taxon>
        <taxon>Dikarya</taxon>
        <taxon>Basidiomycota</taxon>
        <taxon>Ustilaginomycotina</taxon>
        <taxon>Ustilaginomycetes</taxon>
        <taxon>Ustilaginales</taxon>
        <taxon>Ustilaginaceae</taxon>
        <taxon>Sporisorium</taxon>
    </lineage>
</organism>
<sequence>MAVPPSGYYGGGADDGSVQRQRADNRLSMIPPQLAKLGLDPSMAAGQNMSGLVSRDDPLREWERRQNGLAPSSAANMSSSSKKRQSANYQQLDLLQQQAELGGAVGGSGSGSGGGAGSFSVVVDGSQDRVGKGNNNNTLAGLSGAGIAAPPAAYSSNSGGGAGGLGRYQTSPGLGYNLNGAPMSASHSSGGTSANVNASTLPFDIYDAGMSNLLPPSLTPMQARDKRRDGSGGFGGL</sequence>
<feature type="region of interest" description="Disordered" evidence="1">
    <location>
        <begin position="103"/>
        <end position="122"/>
    </location>
</feature>
<reference evidence="3" key="1">
    <citation type="submission" date="2014-06" db="EMBL/GenBank/DDBJ databases">
        <authorList>
            <person name="Berkman P.J."/>
        </authorList>
    </citation>
    <scope>NUCLEOTIDE SEQUENCE [LARGE SCALE GENOMIC DNA]</scope>
</reference>
<evidence type="ECO:0000256" key="1">
    <source>
        <dbReference type="SAM" id="MobiDB-lite"/>
    </source>
</evidence>
<feature type="compositionally biased region" description="Basic and acidic residues" evidence="1">
    <location>
        <begin position="54"/>
        <end position="66"/>
    </location>
</feature>
<keyword evidence="3" id="KW-1185">Reference proteome</keyword>
<feature type="region of interest" description="Disordered" evidence="1">
    <location>
        <begin position="1"/>
        <end position="88"/>
    </location>
</feature>
<dbReference type="Proteomes" id="UP000242770">
    <property type="component" value="Unassembled WGS sequence"/>
</dbReference>
<dbReference type="AlphaFoldDB" id="A0A0F7RYP0"/>
<feature type="region of interest" description="Disordered" evidence="1">
    <location>
        <begin position="216"/>
        <end position="237"/>
    </location>
</feature>
<feature type="compositionally biased region" description="Low complexity" evidence="1">
    <location>
        <begin position="70"/>
        <end position="80"/>
    </location>
</feature>
<dbReference type="EMBL" id="CCFA01001493">
    <property type="protein sequence ID" value="CDR99737.1"/>
    <property type="molecule type" value="Genomic_DNA"/>
</dbReference>
<name>A0A0F7RYP0_9BASI</name>
<evidence type="ECO:0000313" key="3">
    <source>
        <dbReference type="Proteomes" id="UP000242770"/>
    </source>
</evidence>
<accession>A0A0F7RYP0</accession>
<dbReference type="STRING" id="49012.A0A0F7RYP0"/>
<evidence type="ECO:0000313" key="2">
    <source>
        <dbReference type="EMBL" id="CDR99737.1"/>
    </source>
</evidence>